<sequence length="192" mass="22677">MKAFYQQHIENIRSNDKHLQNQSYETLLQETNEVVDWAYDVWDELLDLLQNGDNHQRSIAAQVLSNLTKSDPQNKMLNDLDQLIQGTKDEKFVTARHTLQCLWKVGVEGEALRQKLINELTKRYTECEAEKNTTLIRYDITEVLRKIYDQVADPSILEKSLELISQEKDEKYRKKYTTVWKGALKKDQKMNR</sequence>
<dbReference type="AlphaFoldDB" id="A0AA49GRK8"/>
<evidence type="ECO:0000313" key="1">
    <source>
        <dbReference type="EMBL" id="WKN39695.1"/>
    </source>
</evidence>
<dbReference type="SUPFAM" id="SSF48371">
    <property type="entry name" value="ARM repeat"/>
    <property type="match status" value="1"/>
</dbReference>
<organism evidence="1">
    <name type="scientific">Roseihalotalea indica</name>
    <dbReference type="NCBI Taxonomy" id="2867963"/>
    <lineage>
        <taxon>Bacteria</taxon>
        <taxon>Pseudomonadati</taxon>
        <taxon>Bacteroidota</taxon>
        <taxon>Cytophagia</taxon>
        <taxon>Cytophagales</taxon>
        <taxon>Catalimonadaceae</taxon>
        <taxon>Roseihalotalea</taxon>
    </lineage>
</organism>
<dbReference type="EMBL" id="CP120682">
    <property type="protein sequence ID" value="WKN39695.1"/>
    <property type="molecule type" value="Genomic_DNA"/>
</dbReference>
<reference evidence="1" key="1">
    <citation type="journal article" date="2023" name="Comput. Struct. Biotechnol. J.">
        <title>Discovery of a novel marine Bacteroidetes with a rich repertoire of carbohydrate-active enzymes.</title>
        <authorList>
            <person name="Chen B."/>
            <person name="Liu G."/>
            <person name="Chen Q."/>
            <person name="Wang H."/>
            <person name="Liu L."/>
            <person name="Tang K."/>
        </authorList>
    </citation>
    <scope>NUCLEOTIDE SEQUENCE</scope>
    <source>
        <strain evidence="1">TK19036</strain>
    </source>
</reference>
<dbReference type="InterPro" id="IPR016024">
    <property type="entry name" value="ARM-type_fold"/>
</dbReference>
<accession>A0AA49GRK8</accession>
<name>A0AA49GRK8_9BACT</name>
<protein>
    <submittedName>
        <fullName evidence="1">Uncharacterized protein</fullName>
    </submittedName>
</protein>
<proteinExistence type="predicted"/>
<dbReference type="InterPro" id="IPR011989">
    <property type="entry name" value="ARM-like"/>
</dbReference>
<reference evidence="1" key="2">
    <citation type="journal article" date="2024" name="Antonie Van Leeuwenhoek">
        <title>Roseihalotalea indica gen. nov., sp. nov., a halophilic Bacteroidetes from mesopelagic Southwest Indian Ocean with higher carbohydrate metabolic potential.</title>
        <authorList>
            <person name="Chen B."/>
            <person name="Zhang M."/>
            <person name="Lin D."/>
            <person name="Ye J."/>
            <person name="Tang K."/>
        </authorList>
    </citation>
    <scope>NUCLEOTIDE SEQUENCE</scope>
    <source>
        <strain evidence="1">TK19036</strain>
    </source>
</reference>
<gene>
    <name evidence="1" type="ORF">K4G66_13440</name>
</gene>
<dbReference type="Gene3D" id="1.25.10.10">
    <property type="entry name" value="Leucine-rich Repeat Variant"/>
    <property type="match status" value="1"/>
</dbReference>